<dbReference type="InterPro" id="IPR036388">
    <property type="entry name" value="WH-like_DNA-bd_sf"/>
</dbReference>
<dbReference type="InterPro" id="IPR045114">
    <property type="entry name" value="Csn12-like"/>
</dbReference>
<dbReference type="GO" id="GO:0016973">
    <property type="term" value="P:poly(A)+ mRNA export from nucleus"/>
    <property type="evidence" value="ECO:0007669"/>
    <property type="project" value="TreeGrafter"/>
</dbReference>
<feature type="domain" description="PCI" evidence="2">
    <location>
        <begin position="218"/>
        <end position="420"/>
    </location>
</feature>
<gene>
    <name evidence="3" type="ORF">RHOBADRAFT_44362</name>
</gene>
<organism evidence="3 4">
    <name type="scientific">Rhodotorula graminis (strain WP1)</name>
    <dbReference type="NCBI Taxonomy" id="578459"/>
    <lineage>
        <taxon>Eukaryota</taxon>
        <taxon>Fungi</taxon>
        <taxon>Dikarya</taxon>
        <taxon>Basidiomycota</taxon>
        <taxon>Pucciniomycotina</taxon>
        <taxon>Microbotryomycetes</taxon>
        <taxon>Sporidiobolales</taxon>
        <taxon>Sporidiobolaceae</taxon>
        <taxon>Rhodotorula</taxon>
    </lineage>
</organism>
<sequence length="434" mass="47585">MLDSWLDQLKHRHQHRDPAQFAALVDPDPTSPSSQHLRNALQSNPNLRPATYSTLARSTFADSRPLADFVAAFLLYTRDAPLGNEPAALDRQYSLLEDCFKTADRLFAQGDTAWFVPTLRKYARRLVDVALAVGRATGDVKLTRAGEAARMLGRPMGVAANDRSPDSPSKRDALFFLANSTFRVYFALSNLRLCDTVLNNTQNAALARLDTVPRGDRCAFLYYRGRIALYQRRLPQARNDLRRAFALCSAASWRNGRLILTYLVAASLPLGFFPSLALLSHFNLAAPYSALLPALKHGNLRGVVAELDAHQAFHLKCGNYLLLREKLETLCWRNLARRVLLITTNGRPVPPTGPPTLALSALLAAARVAMPPDSDGGAAGESDLDLDDVESMCVSLMEQGYLKAYILHSKALLVLQKGPHAGFPPVASVGAVTE</sequence>
<proteinExistence type="predicted"/>
<dbReference type="STRING" id="578459.A0A194S2T4"/>
<dbReference type="InterPro" id="IPR000717">
    <property type="entry name" value="PCI_dom"/>
</dbReference>
<dbReference type="OMA" id="PQLCSNI"/>
<dbReference type="GO" id="GO:0070390">
    <property type="term" value="C:transcription export complex 2"/>
    <property type="evidence" value="ECO:0007669"/>
    <property type="project" value="TreeGrafter"/>
</dbReference>
<dbReference type="SMART" id="SM00753">
    <property type="entry name" value="PAM"/>
    <property type="match status" value="1"/>
</dbReference>
<feature type="region of interest" description="Disordered" evidence="1">
    <location>
        <begin position="25"/>
        <end position="45"/>
    </location>
</feature>
<evidence type="ECO:0000313" key="3">
    <source>
        <dbReference type="EMBL" id="KPV74839.1"/>
    </source>
</evidence>
<dbReference type="Gene3D" id="1.10.10.10">
    <property type="entry name" value="Winged helix-like DNA-binding domain superfamily/Winged helix DNA-binding domain"/>
    <property type="match status" value="1"/>
</dbReference>
<evidence type="ECO:0000256" key="1">
    <source>
        <dbReference type="SAM" id="MobiDB-lite"/>
    </source>
</evidence>
<dbReference type="GO" id="GO:0003723">
    <property type="term" value="F:RNA binding"/>
    <property type="evidence" value="ECO:0007669"/>
    <property type="project" value="InterPro"/>
</dbReference>
<dbReference type="EMBL" id="KQ474079">
    <property type="protein sequence ID" value="KPV74839.1"/>
    <property type="molecule type" value="Genomic_DNA"/>
</dbReference>
<protein>
    <recommendedName>
        <fullName evidence="2">PCI domain-containing protein</fullName>
    </recommendedName>
</protein>
<dbReference type="GO" id="GO:0003690">
    <property type="term" value="F:double-stranded DNA binding"/>
    <property type="evidence" value="ECO:0007669"/>
    <property type="project" value="InterPro"/>
</dbReference>
<dbReference type="PANTHER" id="PTHR12732">
    <property type="entry name" value="UNCHARACTERIZED PROTEASOME COMPONENT REGION PCI-CONTAINING"/>
    <property type="match status" value="1"/>
</dbReference>
<reference evidence="3 4" key="1">
    <citation type="journal article" date="2015" name="Front. Microbiol.">
        <title>Genome sequence of the plant growth promoting endophytic yeast Rhodotorula graminis WP1.</title>
        <authorList>
            <person name="Firrincieli A."/>
            <person name="Otillar R."/>
            <person name="Salamov A."/>
            <person name="Schmutz J."/>
            <person name="Khan Z."/>
            <person name="Redman R.S."/>
            <person name="Fleck N.D."/>
            <person name="Lindquist E."/>
            <person name="Grigoriev I.V."/>
            <person name="Doty S.L."/>
        </authorList>
    </citation>
    <scope>NUCLEOTIDE SEQUENCE [LARGE SCALE GENOMIC DNA]</scope>
    <source>
        <strain evidence="3 4">WP1</strain>
    </source>
</reference>
<accession>A0A194S2T4</accession>
<feature type="compositionally biased region" description="Polar residues" evidence="1">
    <location>
        <begin position="31"/>
        <end position="45"/>
    </location>
</feature>
<dbReference type="GeneID" id="28974843"/>
<evidence type="ECO:0000259" key="2">
    <source>
        <dbReference type="PROSITE" id="PS50250"/>
    </source>
</evidence>
<dbReference type="PANTHER" id="PTHR12732:SF8">
    <property type="entry name" value="NUCLEAR MRNA EXPORT PROTEIN THP1"/>
    <property type="match status" value="1"/>
</dbReference>
<dbReference type="PROSITE" id="PS50250">
    <property type="entry name" value="PCI"/>
    <property type="match status" value="1"/>
</dbReference>
<evidence type="ECO:0000313" key="4">
    <source>
        <dbReference type="Proteomes" id="UP000053890"/>
    </source>
</evidence>
<dbReference type="RefSeq" id="XP_018270888.1">
    <property type="nucleotide sequence ID" value="XM_018414395.1"/>
</dbReference>
<dbReference type="GO" id="GO:0006368">
    <property type="term" value="P:transcription elongation by RNA polymerase II"/>
    <property type="evidence" value="ECO:0007669"/>
    <property type="project" value="TreeGrafter"/>
</dbReference>
<dbReference type="OrthoDB" id="5404651at2759"/>
<keyword evidence="4" id="KW-1185">Reference proteome</keyword>
<dbReference type="Proteomes" id="UP000053890">
    <property type="component" value="Unassembled WGS sequence"/>
</dbReference>
<dbReference type="GO" id="GO:0000973">
    <property type="term" value="P:post-transcriptional tethering of RNA polymerase II gene DNA at nuclear periphery"/>
    <property type="evidence" value="ECO:0007669"/>
    <property type="project" value="TreeGrafter"/>
</dbReference>
<name>A0A194S2T4_RHOGW</name>
<dbReference type="AlphaFoldDB" id="A0A194S2T4"/>